<name>A0A1V3BUV7_9ACTN</name>
<keyword evidence="3" id="KW-1185">Reference proteome</keyword>
<dbReference type="Pfam" id="PF09848">
    <property type="entry name" value="SLFN-g3_helicase"/>
    <property type="match status" value="1"/>
</dbReference>
<gene>
    <name evidence="2" type="ORF">NOSIN_00115</name>
</gene>
<dbReference type="AlphaFoldDB" id="A0A1V3BUV7"/>
<evidence type="ECO:0000259" key="1">
    <source>
        <dbReference type="SMART" id="SM00382"/>
    </source>
</evidence>
<evidence type="ECO:0000313" key="3">
    <source>
        <dbReference type="Proteomes" id="UP000189004"/>
    </source>
</evidence>
<dbReference type="InterPro" id="IPR003593">
    <property type="entry name" value="AAA+_ATPase"/>
</dbReference>
<dbReference type="Proteomes" id="UP000189004">
    <property type="component" value="Unassembled WGS sequence"/>
</dbReference>
<proteinExistence type="predicted"/>
<sequence>MDTGDLVATLEHRAKRLYTTITKSAERTSWSASIKTVTAVLLEAGLDDVLVLLEMSTLISHKRIDMVLLGSHPRTGTISLVIVENKQWSWMRPNTDTGLVDHPGSPAQGSLHPLDQAWDYGMSLARNLPMLSDNWTCVANLHNAPPEQITSPALPADIDPDRAKMFGAGPQQRRDLAEFLASVISGRRATTHLRALNAAHVRPTDELMRSVPAMVRSRGAFFPLLDEQREAFRRIAHVLDQKFTENDKNVFIVIGGPGTGKSVLALELLGHFNHIGSAAVHASGSSAFAKALRSHVAGARGEAEEIFTYFNQHRHRIRNQLNVLLCDESHRLRKDSNGQYMAREYRSNTPQVHELIDAARVPVFFLDPYQVVRRDEVGTPETIQQAAIQLGIREDNIHQIDLKTQFRQSSCPEYLDWLEDLLGYRDAAPGPWGYQGPFQLLAADNPAEMEAYLRLQVARGRTARMVAGYCWPWTKRASPDGGLVEDIKIDDWECAWNSHAPRKGIPGADTWATDPRGLDQVGCIYTAQGLEWDYCGVIMGHDYTWAGSGWRVQRGEDRMIWGDNLHAMVRNIYRVLATRGRDGTVLYSTNATTRQLLTSLGVPPLAPALKRLKEQNPNVAVRRRAQRLTLF</sequence>
<dbReference type="EMBL" id="MCOK01000001">
    <property type="protein sequence ID" value="OOC52434.1"/>
    <property type="molecule type" value="Genomic_DNA"/>
</dbReference>
<dbReference type="Gene3D" id="3.40.50.300">
    <property type="entry name" value="P-loop containing nucleotide triphosphate hydrolases"/>
    <property type="match status" value="1"/>
</dbReference>
<organism evidence="2 3">
    <name type="scientific">Nocardiopsis sinuspersici</name>
    <dbReference type="NCBI Taxonomy" id="501010"/>
    <lineage>
        <taxon>Bacteria</taxon>
        <taxon>Bacillati</taxon>
        <taxon>Actinomycetota</taxon>
        <taxon>Actinomycetes</taxon>
        <taxon>Streptosporangiales</taxon>
        <taxon>Nocardiopsidaceae</taxon>
        <taxon>Nocardiopsis</taxon>
    </lineage>
</organism>
<feature type="domain" description="AAA+ ATPase" evidence="1">
    <location>
        <begin position="247"/>
        <end position="463"/>
    </location>
</feature>
<comment type="caution">
    <text evidence="2">The sequence shown here is derived from an EMBL/GenBank/DDBJ whole genome shotgun (WGS) entry which is preliminary data.</text>
</comment>
<dbReference type="SMART" id="SM00382">
    <property type="entry name" value="AAA"/>
    <property type="match status" value="1"/>
</dbReference>
<protein>
    <recommendedName>
        <fullName evidence="1">AAA+ ATPase domain-containing protein</fullName>
    </recommendedName>
</protein>
<dbReference type="InterPro" id="IPR018647">
    <property type="entry name" value="SLFN_3-like_DNA/RNA_helicase"/>
</dbReference>
<reference evidence="3" key="1">
    <citation type="submission" date="2016-08" db="EMBL/GenBank/DDBJ databases">
        <authorList>
            <person name="Tokovenko B."/>
            <person name="Kalinowski J."/>
        </authorList>
    </citation>
    <scope>NUCLEOTIDE SEQUENCE [LARGE SCALE GENOMIC DNA]</scope>
    <source>
        <strain evidence="3">UTMC102</strain>
    </source>
</reference>
<accession>A0A1V3BUV7</accession>
<dbReference type="SUPFAM" id="SSF52540">
    <property type="entry name" value="P-loop containing nucleoside triphosphate hydrolases"/>
    <property type="match status" value="2"/>
</dbReference>
<dbReference type="InterPro" id="IPR027417">
    <property type="entry name" value="P-loop_NTPase"/>
</dbReference>
<evidence type="ECO:0000313" key="2">
    <source>
        <dbReference type="EMBL" id="OOC52434.1"/>
    </source>
</evidence>